<gene>
    <name evidence="1" type="ORF">DM860_002545</name>
</gene>
<evidence type="ECO:0000313" key="2">
    <source>
        <dbReference type="Proteomes" id="UP000249390"/>
    </source>
</evidence>
<dbReference type="AlphaFoldDB" id="A0A328CYK7"/>
<organism evidence="1 2">
    <name type="scientific">Cuscuta australis</name>
    <dbReference type="NCBI Taxonomy" id="267555"/>
    <lineage>
        <taxon>Eukaryota</taxon>
        <taxon>Viridiplantae</taxon>
        <taxon>Streptophyta</taxon>
        <taxon>Embryophyta</taxon>
        <taxon>Tracheophyta</taxon>
        <taxon>Spermatophyta</taxon>
        <taxon>Magnoliopsida</taxon>
        <taxon>eudicotyledons</taxon>
        <taxon>Gunneridae</taxon>
        <taxon>Pentapetalae</taxon>
        <taxon>asterids</taxon>
        <taxon>lamiids</taxon>
        <taxon>Solanales</taxon>
        <taxon>Convolvulaceae</taxon>
        <taxon>Cuscuteae</taxon>
        <taxon>Cuscuta</taxon>
        <taxon>Cuscuta subgen. Grammica</taxon>
        <taxon>Cuscuta sect. Cleistogrammica</taxon>
    </lineage>
</organism>
<accession>A0A328CYK7</accession>
<dbReference type="EMBL" id="NQVE01000209">
    <property type="protein sequence ID" value="RAL38567.1"/>
    <property type="molecule type" value="Genomic_DNA"/>
</dbReference>
<name>A0A328CYK7_9ASTE</name>
<comment type="caution">
    <text evidence="1">The sequence shown here is derived from an EMBL/GenBank/DDBJ whole genome shotgun (WGS) entry which is preliminary data.</text>
</comment>
<sequence>MPLVLSPPSPLFFPVTTPAVISVPADAFVFGHSYEHRNCNGLPRNQENYLWILHTDPMSIHCDSTTKVFYEGTKHTETDCYFVRDELLSRDHDLVNGGTILSGNYTQDGDSHNGGFNINKQSHNAIDCGSFPYRY</sequence>
<dbReference type="Proteomes" id="UP000249390">
    <property type="component" value="Unassembled WGS sequence"/>
</dbReference>
<evidence type="ECO:0000313" key="1">
    <source>
        <dbReference type="EMBL" id="RAL38567.1"/>
    </source>
</evidence>
<proteinExistence type="predicted"/>
<keyword evidence="2" id="KW-1185">Reference proteome</keyword>
<protein>
    <submittedName>
        <fullName evidence="1">Uncharacterized protein</fullName>
    </submittedName>
</protein>
<reference evidence="1 2" key="1">
    <citation type="submission" date="2018-06" db="EMBL/GenBank/DDBJ databases">
        <title>The Genome of Cuscuta australis (Dodder) Provides Insight into the Evolution of Plant Parasitism.</title>
        <authorList>
            <person name="Liu H."/>
        </authorList>
    </citation>
    <scope>NUCLEOTIDE SEQUENCE [LARGE SCALE GENOMIC DNA]</scope>
    <source>
        <strain evidence="2">cv. Yunnan</strain>
        <tissue evidence="1">Vines</tissue>
    </source>
</reference>